<organism evidence="2 3">
    <name type="scientific">Marinibactrum halimedae</name>
    <dbReference type="NCBI Taxonomy" id="1444977"/>
    <lineage>
        <taxon>Bacteria</taxon>
        <taxon>Pseudomonadati</taxon>
        <taxon>Pseudomonadota</taxon>
        <taxon>Gammaproteobacteria</taxon>
        <taxon>Cellvibrionales</taxon>
        <taxon>Cellvibrionaceae</taxon>
        <taxon>Marinibactrum</taxon>
    </lineage>
</organism>
<protein>
    <submittedName>
        <fullName evidence="2">Uncharacterized protein</fullName>
    </submittedName>
</protein>
<evidence type="ECO:0000256" key="1">
    <source>
        <dbReference type="SAM" id="SignalP"/>
    </source>
</evidence>
<reference evidence="2 3" key="1">
    <citation type="journal article" date="2014" name="Int. J. Syst. Evol. Microbiol.">
        <title>Complete genome sequence of Corynebacterium casei LMG S-19264T (=DSM 44701T), isolated from a smear-ripened cheese.</title>
        <authorList>
            <consortium name="US DOE Joint Genome Institute (JGI-PGF)"/>
            <person name="Walter F."/>
            <person name="Albersmeier A."/>
            <person name="Kalinowski J."/>
            <person name="Ruckert C."/>
        </authorList>
    </citation>
    <scope>NUCLEOTIDE SEQUENCE [LARGE SCALE GENOMIC DNA]</scope>
    <source>
        <strain evidence="2 3">NBRC 110095</strain>
    </source>
</reference>
<dbReference type="EMBL" id="BSPD01000087">
    <property type="protein sequence ID" value="GLS27719.1"/>
    <property type="molecule type" value="Genomic_DNA"/>
</dbReference>
<evidence type="ECO:0000313" key="2">
    <source>
        <dbReference type="EMBL" id="GLS27719.1"/>
    </source>
</evidence>
<dbReference type="Proteomes" id="UP001156870">
    <property type="component" value="Unassembled WGS sequence"/>
</dbReference>
<dbReference type="PROSITE" id="PS51257">
    <property type="entry name" value="PROKAR_LIPOPROTEIN"/>
    <property type="match status" value="1"/>
</dbReference>
<evidence type="ECO:0000313" key="3">
    <source>
        <dbReference type="Proteomes" id="UP001156870"/>
    </source>
</evidence>
<sequence>MLKVFFRVSFYMCLAGVLISCAGMADSMSKLSGLGVVSKEKSTFDGATLIKVSPTFLYDPESTWGNQVKLGARWSSKAPEYVALVLSYSSDVASAKSAYLSLTGIDINTDGNIESFKSGKSTNLDSGGYNTVSKTIYTESTNSVVVPYSLLQQMVSAEDCRVRIHTSKGYEEAIFSKERIPGGQGTAILSIREFIAEINKHQQST</sequence>
<accession>A0AA37T6J3</accession>
<dbReference type="RefSeq" id="WP_232593465.1">
    <property type="nucleotide sequence ID" value="NZ_BSPD01000087.1"/>
</dbReference>
<gene>
    <name evidence="2" type="ORF">GCM10007877_34380</name>
</gene>
<keyword evidence="3" id="KW-1185">Reference proteome</keyword>
<dbReference type="AlphaFoldDB" id="A0AA37T6J3"/>
<proteinExistence type="predicted"/>
<comment type="caution">
    <text evidence="2">The sequence shown here is derived from an EMBL/GenBank/DDBJ whole genome shotgun (WGS) entry which is preliminary data.</text>
</comment>
<feature type="signal peptide" evidence="1">
    <location>
        <begin position="1"/>
        <end position="25"/>
    </location>
</feature>
<feature type="chain" id="PRO_5041457800" evidence="1">
    <location>
        <begin position="26"/>
        <end position="205"/>
    </location>
</feature>
<name>A0AA37T6J3_9GAMM</name>
<keyword evidence="1" id="KW-0732">Signal</keyword>